<dbReference type="AlphaFoldDB" id="A0A1I8B9X7"/>
<protein>
    <submittedName>
        <fullName evidence="2">Uncharacterized protein</fullName>
    </submittedName>
</protein>
<name>A0A1I8B9X7_MELHA</name>
<organism evidence="1 2">
    <name type="scientific">Meloidogyne hapla</name>
    <name type="common">Root-knot nematode worm</name>
    <dbReference type="NCBI Taxonomy" id="6305"/>
    <lineage>
        <taxon>Eukaryota</taxon>
        <taxon>Metazoa</taxon>
        <taxon>Ecdysozoa</taxon>
        <taxon>Nematoda</taxon>
        <taxon>Chromadorea</taxon>
        <taxon>Rhabditida</taxon>
        <taxon>Tylenchina</taxon>
        <taxon>Tylenchomorpha</taxon>
        <taxon>Tylenchoidea</taxon>
        <taxon>Meloidogynidae</taxon>
        <taxon>Meloidogyninae</taxon>
        <taxon>Meloidogyne</taxon>
    </lineage>
</organism>
<keyword evidence="1" id="KW-1185">Reference proteome</keyword>
<evidence type="ECO:0000313" key="1">
    <source>
        <dbReference type="Proteomes" id="UP000095281"/>
    </source>
</evidence>
<dbReference type="OMA" id="IKCHEIN"/>
<dbReference type="WBParaSite" id="MhA1_Contig1652.frz3.gene8">
    <property type="protein sequence ID" value="MhA1_Contig1652.frz3.gene8"/>
    <property type="gene ID" value="MhA1_Contig1652.frz3.gene8"/>
</dbReference>
<evidence type="ECO:0000313" key="2">
    <source>
        <dbReference type="WBParaSite" id="MhA1_Contig1652.frz3.gene8"/>
    </source>
</evidence>
<accession>A0A1I8B9X7</accession>
<dbReference type="Proteomes" id="UP000095281">
    <property type="component" value="Unplaced"/>
</dbReference>
<sequence>MEAEIFNLILDEKHNHFHYNCGKCRATNEEFLNTKDSHLSKNINKTNINSLQCVECNKGPLCNTEEFFENQLFCWKKLANESEKTETTRICESQCFVYRDGNGNVTQNCGECPNDTSIDCATCNEKYCNEERLVRKQCYLTNGNICKTFDDFCFMERNSRNEINKGCGTCSSLACRKCLGNRCNDWKDKPYFCYSNESSNGVKECSESDESDCYIIELKNKVNQGCGNCSSFSDYIDCKTCKENNYCNNERIISKQCWEDNNKKCKIEFDSPCYIYRTPTNGVEKGCGECPFYTCKECNGHLCNKDSLLPYYCFGNEASYKECSYNDSYCYIAKIEINGDRKIEQFHYYCGKCPSNILNLNQSFQNKNIQIKNKLIKININNIQCAECNNSPACNADTFFESQLFCWEKEARKWKENKGKRVCEIGFCFIAVDKNEMGLVQGCGKCIDQHNMTKCSNCSTPLCNNETILPLPIKCHEINTNFQPYIKRNKTCHHIYGSCYIARDVFWRVEQNCGECPSKYENCVKCNKDFCNEESLLPLSTKTKSKITRTAIFTTTNKIEIDKINMTTKHFINSTAQMNKVQIKVIFNVIVLLYILMVLL</sequence>
<reference evidence="2" key="1">
    <citation type="submission" date="2016-11" db="UniProtKB">
        <authorList>
            <consortium name="WormBaseParasite"/>
        </authorList>
    </citation>
    <scope>IDENTIFICATION</scope>
</reference>
<proteinExistence type="predicted"/>